<sequence length="120" mass="12689">SVAAAHNDASVEYRSVAVAVPMGPFSSTVVTTSALVDTEDGMVVVFQAPLGLHGVNRFSIVSEGEGLVLREEARLIGFRLMMPFVVRTELESHGEAGRAFGRRLVEMNGNGEVEGEGAGK</sequence>
<reference evidence="2 3" key="1">
    <citation type="submission" date="2018-05" db="EMBL/GenBank/DDBJ databases">
        <title>Whole genome sequencing for identification of molecular markers to develop diagnostic detection tools for the regulated plant pathogen Lachnellula willkommii.</title>
        <authorList>
            <person name="Giroux E."/>
            <person name="Bilodeau G."/>
        </authorList>
    </citation>
    <scope>NUCLEOTIDE SEQUENCE [LARGE SCALE GENOMIC DNA]</scope>
    <source>
        <strain evidence="2 3">CBS 625.97</strain>
    </source>
</reference>
<evidence type="ECO:0000313" key="3">
    <source>
        <dbReference type="Proteomes" id="UP000481288"/>
    </source>
</evidence>
<name>A0A7D8YPG2_9HELO</name>
<dbReference type="AlphaFoldDB" id="A0A7D8YPG2"/>
<comment type="caution">
    <text evidence="2">The sequence shown here is derived from an EMBL/GenBank/DDBJ whole genome shotgun (WGS) entry which is preliminary data.</text>
</comment>
<dbReference type="Pfam" id="PF23155">
    <property type="entry name" value="DUF7053"/>
    <property type="match status" value="1"/>
</dbReference>
<evidence type="ECO:0000313" key="2">
    <source>
        <dbReference type="EMBL" id="TVY51414.1"/>
    </source>
</evidence>
<dbReference type="Proteomes" id="UP000481288">
    <property type="component" value="Unassembled WGS sequence"/>
</dbReference>
<gene>
    <name evidence="2" type="ORF">LCER1_G007639</name>
</gene>
<dbReference type="OrthoDB" id="4794810at2759"/>
<proteinExistence type="predicted"/>
<dbReference type="EMBL" id="QGMG01000825">
    <property type="protein sequence ID" value="TVY51414.1"/>
    <property type="molecule type" value="Genomic_DNA"/>
</dbReference>
<feature type="non-terminal residue" evidence="2">
    <location>
        <position position="1"/>
    </location>
</feature>
<feature type="domain" description="DUF7053" evidence="1">
    <location>
        <begin position="14"/>
        <end position="102"/>
    </location>
</feature>
<keyword evidence="3" id="KW-1185">Reference proteome</keyword>
<organism evidence="2 3">
    <name type="scientific">Lachnellula cervina</name>
    <dbReference type="NCBI Taxonomy" id="1316786"/>
    <lineage>
        <taxon>Eukaryota</taxon>
        <taxon>Fungi</taxon>
        <taxon>Dikarya</taxon>
        <taxon>Ascomycota</taxon>
        <taxon>Pezizomycotina</taxon>
        <taxon>Leotiomycetes</taxon>
        <taxon>Helotiales</taxon>
        <taxon>Lachnaceae</taxon>
        <taxon>Lachnellula</taxon>
    </lineage>
</organism>
<dbReference type="InterPro" id="IPR055481">
    <property type="entry name" value="DUF7053"/>
</dbReference>
<protein>
    <recommendedName>
        <fullName evidence="1">DUF7053 domain-containing protein</fullName>
    </recommendedName>
</protein>
<evidence type="ECO:0000259" key="1">
    <source>
        <dbReference type="Pfam" id="PF23155"/>
    </source>
</evidence>
<accession>A0A7D8YPG2</accession>